<evidence type="ECO:0008006" key="3">
    <source>
        <dbReference type="Google" id="ProtNLM"/>
    </source>
</evidence>
<keyword evidence="2" id="KW-1185">Reference proteome</keyword>
<sequence length="350" mass="38801">MKRIKFYTIIVVSFYFVVSCTSQEQKKAELFLDLPEYCNTPDGMTLGDDGNIYLSCPNFNNPLFPGLVMKISPQNELSIFYAMPAHPETKMACPMGLDFGPDGNLYIADNQYFYDSDHKSRLIRIVFKNGKPVKSEILVEGMNLANAVIWKDNDCFVSETRLNQDGDESTSGIYRFTLEEMNQGPVKLKPGKADGHLIADFKTAFTNRGDWAGADGMTIDSEGNLYTGNFGNGVMSKITFNENGTVKSNKIFVQDKRMTCVDGIFYNAEKDVIYVADSEKNAIRIVSMDGKVSTLSENGDTNGSDGGMDQPCEILIRGGEMIIANFDMPFPGLKNSAFDAPYTLSVINLK</sequence>
<accession>A0A6I6JWF7</accession>
<dbReference type="InterPro" id="IPR011042">
    <property type="entry name" value="6-blade_b-propeller_TolB-like"/>
</dbReference>
<dbReference type="RefSeq" id="WP_158870360.1">
    <property type="nucleotide sequence ID" value="NZ_CP046401.1"/>
</dbReference>
<dbReference type="PROSITE" id="PS51257">
    <property type="entry name" value="PROKAR_LIPOPROTEIN"/>
    <property type="match status" value="1"/>
</dbReference>
<dbReference type="Proteomes" id="UP000428260">
    <property type="component" value="Chromosome"/>
</dbReference>
<dbReference type="PANTHER" id="PTHR47572:SF4">
    <property type="entry name" value="LACTONASE DRP35"/>
    <property type="match status" value="1"/>
</dbReference>
<dbReference type="InterPro" id="IPR051262">
    <property type="entry name" value="SMP-30/CGR1_Lactonase"/>
</dbReference>
<gene>
    <name evidence="1" type="ORF">GM418_25860</name>
</gene>
<proteinExistence type="predicted"/>
<dbReference type="KEGG" id="mcos:GM418_25860"/>
<dbReference type="PANTHER" id="PTHR47572">
    <property type="entry name" value="LIPOPROTEIN-RELATED"/>
    <property type="match status" value="1"/>
</dbReference>
<evidence type="ECO:0000313" key="1">
    <source>
        <dbReference type="EMBL" id="QGY46961.1"/>
    </source>
</evidence>
<evidence type="ECO:0000313" key="2">
    <source>
        <dbReference type="Proteomes" id="UP000428260"/>
    </source>
</evidence>
<dbReference type="Gene3D" id="2.120.10.30">
    <property type="entry name" value="TolB, C-terminal domain"/>
    <property type="match status" value="2"/>
</dbReference>
<organism evidence="1 2">
    <name type="scientific">Maribellus comscasis</name>
    <dbReference type="NCBI Taxonomy" id="2681766"/>
    <lineage>
        <taxon>Bacteria</taxon>
        <taxon>Pseudomonadati</taxon>
        <taxon>Bacteroidota</taxon>
        <taxon>Bacteroidia</taxon>
        <taxon>Marinilabiliales</taxon>
        <taxon>Prolixibacteraceae</taxon>
        <taxon>Maribellus</taxon>
    </lineage>
</organism>
<name>A0A6I6JWF7_9BACT</name>
<protein>
    <recommendedName>
        <fullName evidence="3">SMP-30/Gluconolactonase/LRE-like region domain-containing protein</fullName>
    </recommendedName>
</protein>
<dbReference type="AlphaFoldDB" id="A0A6I6JWF7"/>
<dbReference type="EMBL" id="CP046401">
    <property type="protein sequence ID" value="QGY46961.1"/>
    <property type="molecule type" value="Genomic_DNA"/>
</dbReference>
<reference evidence="1 2" key="1">
    <citation type="submission" date="2019-11" db="EMBL/GenBank/DDBJ databases">
        <authorList>
            <person name="Zheng R.K."/>
            <person name="Sun C.M."/>
        </authorList>
    </citation>
    <scope>NUCLEOTIDE SEQUENCE [LARGE SCALE GENOMIC DNA]</scope>
    <source>
        <strain evidence="1 2">WC007</strain>
    </source>
</reference>
<dbReference type="SUPFAM" id="SSF63829">
    <property type="entry name" value="Calcium-dependent phosphotriesterase"/>
    <property type="match status" value="1"/>
</dbReference>